<sequence>MEGNKRRENLIQILKEGTSPVSGGELAKLLGVSRQVIVQDIALLRASDINIISTTKGYLLYSIEQSKHRRVMKVKHTTQQIEDELCTIVDHGGKVIDVIVVHEIYGEINTELVIRNRSDVYDFVKKVKEKQIVPLKELTAGVHQHTIEADSEETLNRIEQALREKNYLSE</sequence>
<dbReference type="AlphaFoldDB" id="A0A8J7HBG5"/>
<dbReference type="InterPro" id="IPR026043">
    <property type="entry name" value="NadR"/>
</dbReference>
<name>A0A8J7HBG5_9FIRM</name>
<keyword evidence="1" id="KW-0533">Nickel</keyword>
<keyword evidence="5" id="KW-1185">Reference proteome</keyword>
<protein>
    <submittedName>
        <fullName evidence="4">Transcription repressor NadR</fullName>
    </submittedName>
</protein>
<dbReference type="InterPro" id="IPR004173">
    <property type="entry name" value="3H_domain"/>
</dbReference>
<dbReference type="Pfam" id="PF08279">
    <property type="entry name" value="HTH_11"/>
    <property type="match status" value="1"/>
</dbReference>
<dbReference type="Pfam" id="PF02829">
    <property type="entry name" value="3H"/>
    <property type="match status" value="1"/>
</dbReference>
<comment type="caution">
    <text evidence="4">The sequence shown here is derived from an EMBL/GenBank/DDBJ whole genome shotgun (WGS) entry which is preliminary data.</text>
</comment>
<organism evidence="4 5">
    <name type="scientific">Mobilitalea sibirica</name>
    <dbReference type="NCBI Taxonomy" id="1462919"/>
    <lineage>
        <taxon>Bacteria</taxon>
        <taxon>Bacillati</taxon>
        <taxon>Bacillota</taxon>
        <taxon>Clostridia</taxon>
        <taxon>Lachnospirales</taxon>
        <taxon>Lachnospiraceae</taxon>
        <taxon>Mobilitalea</taxon>
    </lineage>
</organism>
<dbReference type="Proteomes" id="UP000623269">
    <property type="component" value="Unassembled WGS sequence"/>
</dbReference>
<feature type="binding site" evidence="1">
    <location>
        <position position="84"/>
    </location>
    <ligand>
        <name>Ni(2+)</name>
        <dbReference type="ChEBI" id="CHEBI:49786"/>
    </ligand>
</feature>
<feature type="binding site" evidence="1">
    <location>
        <position position="143"/>
    </location>
    <ligand>
        <name>Ni(2+)</name>
        <dbReference type="ChEBI" id="CHEBI:49786"/>
    </ligand>
</feature>
<dbReference type="InterPro" id="IPR036390">
    <property type="entry name" value="WH_DNA-bd_sf"/>
</dbReference>
<accession>A0A8J7HBG5</accession>
<dbReference type="InterPro" id="IPR013196">
    <property type="entry name" value="HTH_11"/>
</dbReference>
<dbReference type="SUPFAM" id="SSF46785">
    <property type="entry name" value="Winged helix' DNA-binding domain"/>
    <property type="match status" value="1"/>
</dbReference>
<dbReference type="PIRSF" id="PIRSF037847">
    <property type="entry name" value="NiaR"/>
    <property type="match status" value="1"/>
</dbReference>
<keyword evidence="1" id="KW-0479">Metal-binding</keyword>
<reference evidence="4" key="1">
    <citation type="submission" date="2020-12" db="EMBL/GenBank/DDBJ databases">
        <title>M. sibirica DSM 26468T genome.</title>
        <authorList>
            <person name="Thieme N."/>
            <person name="Rettenmaier R."/>
            <person name="Zverlov V."/>
            <person name="Liebl W."/>
        </authorList>
    </citation>
    <scope>NUCLEOTIDE SEQUENCE</scope>
    <source>
        <strain evidence="4">DSM 26468</strain>
    </source>
</reference>
<dbReference type="PANTHER" id="PTHR40068">
    <property type="entry name" value="TRANSCRIPTION REPRESSOR NIAR-RELATED"/>
    <property type="match status" value="1"/>
</dbReference>
<feature type="binding site" evidence="1">
    <location>
        <position position="76"/>
    </location>
    <ligand>
        <name>Ni(2+)</name>
        <dbReference type="ChEBI" id="CHEBI:49786"/>
    </ligand>
</feature>
<dbReference type="PANTHER" id="PTHR40068:SF1">
    <property type="entry name" value="TRANSCRIPTION REPRESSOR NIAR-RELATED"/>
    <property type="match status" value="1"/>
</dbReference>
<evidence type="ECO:0000256" key="1">
    <source>
        <dbReference type="PIRSR" id="PIRSR037847-1"/>
    </source>
</evidence>
<feature type="binding site" evidence="1">
    <location>
        <position position="145"/>
    </location>
    <ligand>
        <name>Ni(2+)</name>
        <dbReference type="ChEBI" id="CHEBI:49786"/>
    </ligand>
</feature>
<proteinExistence type="predicted"/>
<gene>
    <name evidence="4" type="ORF">I5677_09200</name>
</gene>
<evidence type="ECO:0000259" key="3">
    <source>
        <dbReference type="Pfam" id="PF08279"/>
    </source>
</evidence>
<dbReference type="InterPro" id="IPR035922">
    <property type="entry name" value="3H_dom_sf"/>
</dbReference>
<evidence type="ECO:0000313" key="4">
    <source>
        <dbReference type="EMBL" id="MBH1941066.1"/>
    </source>
</evidence>
<feature type="domain" description="3H" evidence="2">
    <location>
        <begin position="73"/>
        <end position="168"/>
    </location>
</feature>
<dbReference type="Gene3D" id="1.10.10.10">
    <property type="entry name" value="Winged helix-like DNA-binding domain superfamily/Winged helix DNA-binding domain"/>
    <property type="match status" value="1"/>
</dbReference>
<dbReference type="GO" id="GO:0046872">
    <property type="term" value="F:metal ion binding"/>
    <property type="evidence" value="ECO:0007669"/>
    <property type="project" value="UniProtKB-KW"/>
</dbReference>
<evidence type="ECO:0000259" key="2">
    <source>
        <dbReference type="Pfam" id="PF02829"/>
    </source>
</evidence>
<feature type="domain" description="Helix-turn-helix type 11" evidence="3">
    <location>
        <begin position="6"/>
        <end position="58"/>
    </location>
</feature>
<dbReference type="Gene3D" id="3.30.1340.20">
    <property type="entry name" value="3H domain"/>
    <property type="match status" value="1"/>
</dbReference>
<dbReference type="SUPFAM" id="SSF75500">
    <property type="entry name" value="Putative transcriptional regulator TM1602, C-terminal domain"/>
    <property type="match status" value="1"/>
</dbReference>
<dbReference type="RefSeq" id="WP_197661289.1">
    <property type="nucleotide sequence ID" value="NZ_JAEAGR010000008.1"/>
</dbReference>
<dbReference type="EMBL" id="JAEAGR010000008">
    <property type="protein sequence ID" value="MBH1941066.1"/>
    <property type="molecule type" value="Genomic_DNA"/>
</dbReference>
<evidence type="ECO:0000313" key="5">
    <source>
        <dbReference type="Proteomes" id="UP000623269"/>
    </source>
</evidence>
<dbReference type="InterPro" id="IPR036388">
    <property type="entry name" value="WH-like_DNA-bd_sf"/>
</dbReference>